<dbReference type="InterPro" id="IPR013750">
    <property type="entry name" value="GHMP_kinase_C_dom"/>
</dbReference>
<dbReference type="PANTHER" id="PTHR20861:SF1">
    <property type="entry name" value="HOMOSERINE KINASE"/>
    <property type="match status" value="1"/>
</dbReference>
<dbReference type="GO" id="GO:0005737">
    <property type="term" value="C:cytoplasm"/>
    <property type="evidence" value="ECO:0007669"/>
    <property type="project" value="UniProtKB-SubCell"/>
</dbReference>
<dbReference type="Gene3D" id="3.30.230.10">
    <property type="match status" value="1"/>
</dbReference>
<dbReference type="GO" id="GO:0005524">
    <property type="term" value="F:ATP binding"/>
    <property type="evidence" value="ECO:0007669"/>
    <property type="project" value="UniProtKB-UniRule"/>
</dbReference>
<dbReference type="NCBIfam" id="NF002288">
    <property type="entry name" value="PRK01212.1-4"/>
    <property type="match status" value="1"/>
</dbReference>
<comment type="catalytic activity">
    <reaction evidence="11 13">
        <text>L-homoserine + ATP = O-phospho-L-homoserine + ADP + H(+)</text>
        <dbReference type="Rhea" id="RHEA:13985"/>
        <dbReference type="ChEBI" id="CHEBI:15378"/>
        <dbReference type="ChEBI" id="CHEBI:30616"/>
        <dbReference type="ChEBI" id="CHEBI:57476"/>
        <dbReference type="ChEBI" id="CHEBI:57590"/>
        <dbReference type="ChEBI" id="CHEBI:456216"/>
        <dbReference type="EC" id="2.7.1.39"/>
    </reaction>
</comment>
<dbReference type="PANTHER" id="PTHR20861">
    <property type="entry name" value="HOMOSERINE/4-DIPHOSPHOCYTIDYL-2-C-METHYL-D-ERYTHRITOL KINASE"/>
    <property type="match status" value="1"/>
</dbReference>
<evidence type="ECO:0000259" key="15">
    <source>
        <dbReference type="Pfam" id="PF08544"/>
    </source>
</evidence>
<comment type="pathway">
    <text evidence="1 13">Amino-acid biosynthesis; L-threonine biosynthesis; L-threonine from L-aspartate: step 4/5.</text>
</comment>
<dbReference type="InterPro" id="IPR006203">
    <property type="entry name" value="GHMP_knse_ATP-bd_CS"/>
</dbReference>
<evidence type="ECO:0000256" key="12">
    <source>
        <dbReference type="ARBA" id="ARBA00049954"/>
    </source>
</evidence>
<dbReference type="InterPro" id="IPR036554">
    <property type="entry name" value="GHMP_kinase_C_sf"/>
</dbReference>
<dbReference type="Gene3D" id="3.30.70.890">
    <property type="entry name" value="GHMP kinase, C-terminal domain"/>
    <property type="match status" value="1"/>
</dbReference>
<evidence type="ECO:0000256" key="11">
    <source>
        <dbReference type="ARBA" id="ARBA00049375"/>
    </source>
</evidence>
<keyword evidence="6 13" id="KW-0808">Transferase</keyword>
<keyword evidence="5 13" id="KW-0028">Amino-acid biosynthesis</keyword>
<evidence type="ECO:0000256" key="9">
    <source>
        <dbReference type="ARBA" id="ARBA00022777"/>
    </source>
</evidence>
<dbReference type="RefSeq" id="WP_193905322.1">
    <property type="nucleotide sequence ID" value="NZ_JADEXG010000008.1"/>
</dbReference>
<comment type="caution">
    <text evidence="16">The sequence shown here is derived from an EMBL/GenBank/DDBJ whole genome shotgun (WGS) entry which is preliminary data.</text>
</comment>
<dbReference type="SUPFAM" id="SSF54211">
    <property type="entry name" value="Ribosomal protein S5 domain 2-like"/>
    <property type="match status" value="1"/>
</dbReference>
<evidence type="ECO:0000256" key="13">
    <source>
        <dbReference type="HAMAP-Rule" id="MF_00384"/>
    </source>
</evidence>
<dbReference type="SUPFAM" id="SSF55060">
    <property type="entry name" value="GHMP Kinase, C-terminal domain"/>
    <property type="match status" value="1"/>
</dbReference>
<evidence type="ECO:0000256" key="7">
    <source>
        <dbReference type="ARBA" id="ARBA00022697"/>
    </source>
</evidence>
<dbReference type="GO" id="GO:0009088">
    <property type="term" value="P:threonine biosynthetic process"/>
    <property type="evidence" value="ECO:0007669"/>
    <property type="project" value="UniProtKB-UniRule"/>
</dbReference>
<organism evidence="16 17">
    <name type="scientific">Vasconcelosia minhoensis LEGE 07310</name>
    <dbReference type="NCBI Taxonomy" id="915328"/>
    <lineage>
        <taxon>Bacteria</taxon>
        <taxon>Bacillati</taxon>
        <taxon>Cyanobacteriota</taxon>
        <taxon>Cyanophyceae</taxon>
        <taxon>Nodosilineales</taxon>
        <taxon>Cymatolegaceae</taxon>
        <taxon>Vasconcelosia</taxon>
        <taxon>Vasconcelosia minhoensis</taxon>
    </lineage>
</organism>
<keyword evidence="10 13" id="KW-0067">ATP-binding</keyword>
<keyword evidence="7 13" id="KW-0791">Threonine biosynthesis</keyword>
<evidence type="ECO:0000259" key="14">
    <source>
        <dbReference type="Pfam" id="PF00288"/>
    </source>
</evidence>
<evidence type="ECO:0000256" key="1">
    <source>
        <dbReference type="ARBA" id="ARBA00005015"/>
    </source>
</evidence>
<accession>A0A8J7AL56</accession>
<dbReference type="GO" id="GO:0004413">
    <property type="term" value="F:homoserine kinase activity"/>
    <property type="evidence" value="ECO:0007669"/>
    <property type="project" value="UniProtKB-UniRule"/>
</dbReference>
<dbReference type="PIRSF" id="PIRSF000676">
    <property type="entry name" value="Homoser_kin"/>
    <property type="match status" value="1"/>
</dbReference>
<comment type="subcellular location">
    <subcellularLocation>
        <location evidence="13">Cytoplasm</location>
    </subcellularLocation>
</comment>
<dbReference type="InterPro" id="IPR020568">
    <property type="entry name" value="Ribosomal_Su5_D2-typ_SF"/>
</dbReference>
<gene>
    <name evidence="13" type="primary">thrB</name>
    <name evidence="16" type="ORF">IQ241_05000</name>
</gene>
<comment type="similarity">
    <text evidence="2 13">Belongs to the GHMP kinase family. Homoserine kinase subfamily.</text>
</comment>
<evidence type="ECO:0000256" key="3">
    <source>
        <dbReference type="ARBA" id="ARBA00012078"/>
    </source>
</evidence>
<dbReference type="HAMAP" id="MF_00384">
    <property type="entry name" value="Homoser_kinase"/>
    <property type="match status" value="1"/>
</dbReference>
<dbReference type="PRINTS" id="PR00958">
    <property type="entry name" value="HOMSERKINASE"/>
</dbReference>
<protein>
    <recommendedName>
        <fullName evidence="4 13">Homoserine kinase</fullName>
        <shortName evidence="13">HK</shortName>
        <shortName evidence="13">HSK</shortName>
        <ecNumber evidence="3 13">2.7.1.39</ecNumber>
    </recommendedName>
</protein>
<comment type="function">
    <text evidence="12 13">Catalyzes the ATP-dependent phosphorylation of L-homoserine to L-homoserine phosphate.</text>
</comment>
<feature type="domain" description="GHMP kinase C-terminal" evidence="15">
    <location>
        <begin position="206"/>
        <end position="282"/>
    </location>
</feature>
<dbReference type="Pfam" id="PF08544">
    <property type="entry name" value="GHMP_kinases_C"/>
    <property type="match status" value="1"/>
</dbReference>
<name>A0A8J7AL56_9CYAN</name>
<evidence type="ECO:0000313" key="16">
    <source>
        <dbReference type="EMBL" id="MBE9076659.1"/>
    </source>
</evidence>
<reference evidence="16" key="1">
    <citation type="submission" date="2020-10" db="EMBL/GenBank/DDBJ databases">
        <authorList>
            <person name="Castelo-Branco R."/>
            <person name="Eusebio N."/>
            <person name="Adriana R."/>
            <person name="Vieira A."/>
            <person name="Brugerolle De Fraissinette N."/>
            <person name="Rezende De Castro R."/>
            <person name="Schneider M.P."/>
            <person name="Vasconcelos V."/>
            <person name="Leao P.N."/>
        </authorList>
    </citation>
    <scope>NUCLEOTIDE SEQUENCE</scope>
    <source>
        <strain evidence="16">LEGE 07310</strain>
    </source>
</reference>
<dbReference type="UniPathway" id="UPA00050">
    <property type="reaction ID" value="UER00064"/>
</dbReference>
<dbReference type="InterPro" id="IPR006204">
    <property type="entry name" value="GHMP_kinase_N_dom"/>
</dbReference>
<keyword evidence="9 13" id="KW-0418">Kinase</keyword>
<evidence type="ECO:0000256" key="8">
    <source>
        <dbReference type="ARBA" id="ARBA00022741"/>
    </source>
</evidence>
<feature type="domain" description="GHMP kinase N-terminal" evidence="14">
    <location>
        <begin position="61"/>
        <end position="143"/>
    </location>
</feature>
<dbReference type="AlphaFoldDB" id="A0A8J7AL56"/>
<dbReference type="InterPro" id="IPR014721">
    <property type="entry name" value="Ribsml_uS5_D2-typ_fold_subgr"/>
</dbReference>
<feature type="binding site" evidence="13">
    <location>
        <begin position="90"/>
        <end position="100"/>
    </location>
    <ligand>
        <name>ATP</name>
        <dbReference type="ChEBI" id="CHEBI:30616"/>
    </ligand>
</feature>
<dbReference type="EC" id="2.7.1.39" evidence="3 13"/>
<evidence type="ECO:0000313" key="17">
    <source>
        <dbReference type="Proteomes" id="UP000636505"/>
    </source>
</evidence>
<dbReference type="PROSITE" id="PS00627">
    <property type="entry name" value="GHMP_KINASES_ATP"/>
    <property type="match status" value="1"/>
</dbReference>
<evidence type="ECO:0000256" key="4">
    <source>
        <dbReference type="ARBA" id="ARBA00017858"/>
    </source>
</evidence>
<dbReference type="EMBL" id="JADEXG010000008">
    <property type="protein sequence ID" value="MBE9076659.1"/>
    <property type="molecule type" value="Genomic_DNA"/>
</dbReference>
<dbReference type="Pfam" id="PF00288">
    <property type="entry name" value="GHMP_kinases_N"/>
    <property type="match status" value="1"/>
</dbReference>
<dbReference type="Proteomes" id="UP000636505">
    <property type="component" value="Unassembled WGS sequence"/>
</dbReference>
<dbReference type="NCBIfam" id="TIGR00191">
    <property type="entry name" value="thrB"/>
    <property type="match status" value="1"/>
</dbReference>
<evidence type="ECO:0000256" key="5">
    <source>
        <dbReference type="ARBA" id="ARBA00022605"/>
    </source>
</evidence>
<evidence type="ECO:0000256" key="10">
    <source>
        <dbReference type="ARBA" id="ARBA00022840"/>
    </source>
</evidence>
<sequence length="305" mass="32083">MSPSATVTVPATTANIGPGFDCLGAALTLYNRFEFAPIEASGFKISVTGLEANRVATGTKNLAYRAFLALFEKIGQSAPAIHLKIELGVPLARGLGSSSTAIVGGLVGANLLAGSPLDLQALGTLATELEGHPDNVVPALLGGCRLAVADAGLPWQTCELPWHESIVPIVAIPHFELSTAAARRVLPRTYSRAEAIYNMAHLGLLLRGLATGNGEWLQRGLRDRIHQPYRKSLIPDYDAVHTAALKAGAWGLVISGAGPTLLALTAAELADQVQTAMLEAWSQQSFKVTTHRLSLDSRGAVGQTR</sequence>
<proteinExistence type="inferred from homology"/>
<evidence type="ECO:0000256" key="6">
    <source>
        <dbReference type="ARBA" id="ARBA00022679"/>
    </source>
</evidence>
<evidence type="ECO:0000256" key="2">
    <source>
        <dbReference type="ARBA" id="ARBA00007370"/>
    </source>
</evidence>
<keyword evidence="17" id="KW-1185">Reference proteome</keyword>
<keyword evidence="8 13" id="KW-0547">Nucleotide-binding</keyword>
<dbReference type="InterPro" id="IPR000870">
    <property type="entry name" value="Homoserine_kinase"/>
</dbReference>
<keyword evidence="13" id="KW-0963">Cytoplasm</keyword>